<proteinExistence type="predicted"/>
<dbReference type="AlphaFoldDB" id="A0A7J6DBV3"/>
<dbReference type="Proteomes" id="UP000579812">
    <property type="component" value="Unassembled WGS sequence"/>
</dbReference>
<protein>
    <submittedName>
        <fullName evidence="1">Uncharacterized protein</fullName>
    </submittedName>
</protein>
<comment type="caution">
    <text evidence="1">The sequence shown here is derived from an EMBL/GenBank/DDBJ whole genome shotgun (WGS) entry which is preliminary data.</text>
</comment>
<reference evidence="1 2" key="1">
    <citation type="submission" date="2020-04" db="EMBL/GenBank/DDBJ databases">
        <title>Chromosome-level genome assembly of a cyprinid fish Onychostoma macrolepis by integration of Nanopore Sequencing, Bionano and Hi-C technology.</title>
        <authorList>
            <person name="Wang D."/>
        </authorList>
    </citation>
    <scope>NUCLEOTIDE SEQUENCE [LARGE SCALE GENOMIC DNA]</scope>
    <source>
        <strain evidence="1">SWU-2019</strain>
        <tissue evidence="1">Muscle</tissue>
    </source>
</reference>
<gene>
    <name evidence="1" type="ORF">G5714_001350</name>
</gene>
<name>A0A7J6DBV3_9TELE</name>
<accession>A0A7J6DBV3</accession>
<organism evidence="1 2">
    <name type="scientific">Onychostoma macrolepis</name>
    <dbReference type="NCBI Taxonomy" id="369639"/>
    <lineage>
        <taxon>Eukaryota</taxon>
        <taxon>Metazoa</taxon>
        <taxon>Chordata</taxon>
        <taxon>Craniata</taxon>
        <taxon>Vertebrata</taxon>
        <taxon>Euteleostomi</taxon>
        <taxon>Actinopterygii</taxon>
        <taxon>Neopterygii</taxon>
        <taxon>Teleostei</taxon>
        <taxon>Ostariophysi</taxon>
        <taxon>Cypriniformes</taxon>
        <taxon>Cyprinidae</taxon>
        <taxon>Acrossocheilinae</taxon>
        <taxon>Onychostoma</taxon>
    </lineage>
</organism>
<keyword evidence="2" id="KW-1185">Reference proteome</keyword>
<dbReference type="EMBL" id="JAAMOB010000002">
    <property type="protein sequence ID" value="KAF4116797.1"/>
    <property type="molecule type" value="Genomic_DNA"/>
</dbReference>
<sequence>MRQGQTVQTFLPTSNTLSSRRSVTSTQQVSVCNKQPSSVSFSVAVGRRIKLSPLLPVPSSPAARMIGDTFGSLSQPSVTVDSLILTKDTIGFPSWWTTSSPPDLLDTPTLLPLSHFFHEWERLPGVSPWVLRTIRSGYTLQFGRNPPHFDGVNDSDWVVATEIRQMASEELVLRDILCERF</sequence>
<evidence type="ECO:0000313" key="1">
    <source>
        <dbReference type="EMBL" id="KAF4116797.1"/>
    </source>
</evidence>
<evidence type="ECO:0000313" key="2">
    <source>
        <dbReference type="Proteomes" id="UP000579812"/>
    </source>
</evidence>